<name>A0ABV9G414_9ACTN</name>
<keyword evidence="3" id="KW-1185">Reference proteome</keyword>
<organism evidence="2 3">
    <name type="scientific">Streptomyces maoxianensis</name>
    <dbReference type="NCBI Taxonomy" id="1459942"/>
    <lineage>
        <taxon>Bacteria</taxon>
        <taxon>Bacillati</taxon>
        <taxon>Actinomycetota</taxon>
        <taxon>Actinomycetes</taxon>
        <taxon>Kitasatosporales</taxon>
        <taxon>Streptomycetaceae</taxon>
        <taxon>Streptomyces</taxon>
    </lineage>
</organism>
<evidence type="ECO:0000256" key="1">
    <source>
        <dbReference type="SAM" id="Phobius"/>
    </source>
</evidence>
<dbReference type="RefSeq" id="WP_215094439.1">
    <property type="nucleotide sequence ID" value="NZ_JBHSFE010000008.1"/>
</dbReference>
<accession>A0ABV9G414</accession>
<protein>
    <submittedName>
        <fullName evidence="2">Pilus assembly protein</fullName>
    </submittedName>
</protein>
<keyword evidence="1" id="KW-0812">Transmembrane</keyword>
<sequence>MTGPGVRALYRDPRLRGDRGQSVIEFTGMVPIILVTMVLLWQAALVGYTFVLAGNAADKAVSAGTATEGDRDAACKRAGQEDLPGSWSYEISCGQDGDLVKAKADLEVPLLFPGAFNLPITVPGRAAAATERN</sequence>
<gene>
    <name evidence="2" type="ORF">ACFO9E_08320</name>
</gene>
<reference evidence="3" key="1">
    <citation type="journal article" date="2019" name="Int. J. Syst. Evol. Microbiol.">
        <title>The Global Catalogue of Microorganisms (GCM) 10K type strain sequencing project: providing services to taxonomists for standard genome sequencing and annotation.</title>
        <authorList>
            <consortium name="The Broad Institute Genomics Platform"/>
            <consortium name="The Broad Institute Genome Sequencing Center for Infectious Disease"/>
            <person name="Wu L."/>
            <person name="Ma J."/>
        </authorList>
    </citation>
    <scope>NUCLEOTIDE SEQUENCE [LARGE SCALE GENOMIC DNA]</scope>
    <source>
        <strain evidence="3">CGMCC 4.7139</strain>
    </source>
</reference>
<keyword evidence="1" id="KW-0472">Membrane</keyword>
<dbReference type="EMBL" id="JBHSFE010000008">
    <property type="protein sequence ID" value="MFC4607820.1"/>
    <property type="molecule type" value="Genomic_DNA"/>
</dbReference>
<comment type="caution">
    <text evidence="2">The sequence shown here is derived from an EMBL/GenBank/DDBJ whole genome shotgun (WGS) entry which is preliminary data.</text>
</comment>
<proteinExistence type="predicted"/>
<evidence type="ECO:0000313" key="3">
    <source>
        <dbReference type="Proteomes" id="UP001595993"/>
    </source>
</evidence>
<evidence type="ECO:0000313" key="2">
    <source>
        <dbReference type="EMBL" id="MFC4607820.1"/>
    </source>
</evidence>
<feature type="transmembrane region" description="Helical" evidence="1">
    <location>
        <begin position="29"/>
        <end position="53"/>
    </location>
</feature>
<keyword evidence="1" id="KW-1133">Transmembrane helix</keyword>
<dbReference type="Proteomes" id="UP001595993">
    <property type="component" value="Unassembled WGS sequence"/>
</dbReference>